<dbReference type="GO" id="GO:0008360">
    <property type="term" value="P:regulation of cell shape"/>
    <property type="evidence" value="ECO:0007669"/>
    <property type="project" value="UniProtKB-KW"/>
</dbReference>
<dbReference type="GO" id="GO:0030288">
    <property type="term" value="C:outer membrane-bounded periplasmic space"/>
    <property type="evidence" value="ECO:0007669"/>
    <property type="project" value="TreeGrafter"/>
</dbReference>
<dbReference type="GO" id="GO:0005886">
    <property type="term" value="C:plasma membrane"/>
    <property type="evidence" value="ECO:0007669"/>
    <property type="project" value="UniProtKB-SubCell"/>
</dbReference>
<keyword evidence="2" id="KW-1003">Cell membrane</keyword>
<dbReference type="EMBL" id="JACHHK010000010">
    <property type="protein sequence ID" value="MBB5183881.1"/>
    <property type="molecule type" value="Genomic_DNA"/>
</dbReference>
<proteinExistence type="predicted"/>
<dbReference type="InterPro" id="IPR036950">
    <property type="entry name" value="PBP_transglycosylase"/>
</dbReference>
<gene>
    <name evidence="13" type="ORF">HNQ47_001929</name>
</gene>
<evidence type="ECO:0000256" key="4">
    <source>
        <dbReference type="ARBA" id="ARBA00022679"/>
    </source>
</evidence>
<evidence type="ECO:0000256" key="10">
    <source>
        <dbReference type="ARBA" id="ARBA00049902"/>
    </source>
</evidence>
<evidence type="ECO:0000256" key="9">
    <source>
        <dbReference type="ARBA" id="ARBA00044770"/>
    </source>
</evidence>
<comment type="catalytic activity">
    <reaction evidence="10">
        <text>[GlcNAc-(1-&gt;4)-Mur2Ac(oyl-L-Ala-gamma-D-Glu-L-Lys-D-Ala-D-Ala)](n)-di-trans,octa-cis-undecaprenyl diphosphate + beta-D-GlcNAc-(1-&gt;4)-Mur2Ac(oyl-L-Ala-gamma-D-Glu-L-Lys-D-Ala-D-Ala)-di-trans,octa-cis-undecaprenyl diphosphate = [GlcNAc-(1-&gt;4)-Mur2Ac(oyl-L-Ala-gamma-D-Glu-L-Lys-D-Ala-D-Ala)](n+1)-di-trans,octa-cis-undecaprenyl diphosphate + di-trans,octa-cis-undecaprenyl diphosphate + H(+)</text>
        <dbReference type="Rhea" id="RHEA:23708"/>
        <dbReference type="Rhea" id="RHEA-COMP:9602"/>
        <dbReference type="Rhea" id="RHEA-COMP:9603"/>
        <dbReference type="ChEBI" id="CHEBI:15378"/>
        <dbReference type="ChEBI" id="CHEBI:58405"/>
        <dbReference type="ChEBI" id="CHEBI:60033"/>
        <dbReference type="ChEBI" id="CHEBI:78435"/>
        <dbReference type="EC" id="2.4.99.28"/>
    </reaction>
</comment>
<dbReference type="InterPro" id="IPR001264">
    <property type="entry name" value="Glyco_trans_51"/>
</dbReference>
<name>A0A7W8FX13_9FIRM</name>
<evidence type="ECO:0000256" key="3">
    <source>
        <dbReference type="ARBA" id="ARBA00022676"/>
    </source>
</evidence>
<evidence type="ECO:0000256" key="6">
    <source>
        <dbReference type="ARBA" id="ARBA00022984"/>
    </source>
</evidence>
<keyword evidence="6" id="KW-0573">Peptidoglycan synthesis</keyword>
<dbReference type="RefSeq" id="WP_246346137.1">
    <property type="nucleotide sequence ID" value="NZ_JACHHK010000010.1"/>
</dbReference>
<evidence type="ECO:0000256" key="5">
    <source>
        <dbReference type="ARBA" id="ARBA00022960"/>
    </source>
</evidence>
<protein>
    <recommendedName>
        <fullName evidence="9">peptidoglycan glycosyltransferase</fullName>
        <ecNumber evidence="9">2.4.99.28</ecNumber>
    </recommendedName>
</protein>
<dbReference type="EC" id="2.4.99.28" evidence="9"/>
<evidence type="ECO:0000259" key="12">
    <source>
        <dbReference type="Pfam" id="PF00912"/>
    </source>
</evidence>
<keyword evidence="11" id="KW-0812">Transmembrane</keyword>
<keyword evidence="14" id="KW-1185">Reference proteome</keyword>
<keyword evidence="7 11" id="KW-0472">Membrane</keyword>
<comment type="caution">
    <text evidence="13">The sequence shown here is derived from an EMBL/GenBank/DDBJ whole genome shotgun (WGS) entry which is preliminary data.</text>
</comment>
<dbReference type="Proteomes" id="UP000539953">
    <property type="component" value="Unassembled WGS sequence"/>
</dbReference>
<dbReference type="AlphaFoldDB" id="A0A7W8FX13"/>
<evidence type="ECO:0000256" key="11">
    <source>
        <dbReference type="SAM" id="Phobius"/>
    </source>
</evidence>
<keyword evidence="3" id="KW-0328">Glycosyltransferase</keyword>
<keyword evidence="13" id="KW-0121">Carboxypeptidase</keyword>
<feature type="domain" description="Glycosyl transferase family 51" evidence="12">
    <location>
        <begin position="46"/>
        <end position="214"/>
    </location>
</feature>
<organism evidence="13 14">
    <name type="scientific">Catenisphaera adipataccumulans</name>
    <dbReference type="NCBI Taxonomy" id="700500"/>
    <lineage>
        <taxon>Bacteria</taxon>
        <taxon>Bacillati</taxon>
        <taxon>Bacillota</taxon>
        <taxon>Erysipelotrichia</taxon>
        <taxon>Erysipelotrichales</taxon>
        <taxon>Erysipelotrichaceae</taxon>
        <taxon>Catenisphaera</taxon>
    </lineage>
</organism>
<dbReference type="PANTHER" id="PTHR32282:SF11">
    <property type="entry name" value="PENICILLIN-BINDING PROTEIN 1B"/>
    <property type="match status" value="1"/>
</dbReference>
<evidence type="ECO:0000256" key="2">
    <source>
        <dbReference type="ARBA" id="ARBA00022475"/>
    </source>
</evidence>
<dbReference type="PANTHER" id="PTHR32282">
    <property type="entry name" value="BINDING PROTEIN TRANSPEPTIDASE, PUTATIVE-RELATED"/>
    <property type="match status" value="1"/>
</dbReference>
<keyword evidence="5" id="KW-0133">Cell shape</keyword>
<evidence type="ECO:0000313" key="14">
    <source>
        <dbReference type="Proteomes" id="UP000539953"/>
    </source>
</evidence>
<dbReference type="GO" id="GO:0071555">
    <property type="term" value="P:cell wall organization"/>
    <property type="evidence" value="ECO:0007669"/>
    <property type="project" value="UniProtKB-KW"/>
</dbReference>
<keyword evidence="8" id="KW-0961">Cell wall biogenesis/degradation</keyword>
<dbReference type="GO" id="GO:0004180">
    <property type="term" value="F:carboxypeptidase activity"/>
    <property type="evidence" value="ECO:0007669"/>
    <property type="project" value="UniProtKB-KW"/>
</dbReference>
<comment type="subcellular location">
    <subcellularLocation>
        <location evidence="1">Cell membrane</location>
    </subcellularLocation>
</comment>
<dbReference type="InterPro" id="IPR023346">
    <property type="entry name" value="Lysozyme-like_dom_sf"/>
</dbReference>
<keyword evidence="4" id="KW-0808">Transferase</keyword>
<dbReference type="GO" id="GO:0009252">
    <property type="term" value="P:peptidoglycan biosynthetic process"/>
    <property type="evidence" value="ECO:0007669"/>
    <property type="project" value="UniProtKB-KW"/>
</dbReference>
<evidence type="ECO:0000313" key="13">
    <source>
        <dbReference type="EMBL" id="MBB5183881.1"/>
    </source>
</evidence>
<evidence type="ECO:0000256" key="7">
    <source>
        <dbReference type="ARBA" id="ARBA00023136"/>
    </source>
</evidence>
<keyword evidence="11" id="KW-1133">Transmembrane helix</keyword>
<reference evidence="13 14" key="1">
    <citation type="submission" date="2020-08" db="EMBL/GenBank/DDBJ databases">
        <title>Genomic Encyclopedia of Type Strains, Phase IV (KMG-IV): sequencing the most valuable type-strain genomes for metagenomic binning, comparative biology and taxonomic classification.</title>
        <authorList>
            <person name="Goeker M."/>
        </authorList>
    </citation>
    <scope>NUCLEOTIDE SEQUENCE [LARGE SCALE GENOMIC DNA]</scope>
    <source>
        <strain evidence="13 14">DSM 25799</strain>
    </source>
</reference>
<dbReference type="InterPro" id="IPR050396">
    <property type="entry name" value="Glycosyltr_51/Transpeptidase"/>
</dbReference>
<dbReference type="SUPFAM" id="SSF53955">
    <property type="entry name" value="Lysozyme-like"/>
    <property type="match status" value="1"/>
</dbReference>
<sequence length="236" mass="27021">MKTIKRILITIVLIIAFAAAGLFYYGYRQYQAYESEADLITLVENVQSKQNFVSYDQLPESLVNATVSIEDRRYFSHGGVDYIGILRAIVSQFDDSYVRSGGSTIEQQTAKNLYQKYNSNFLDWKLAEFYFAKELEQNYSKEEIFALYVNIINYGDNNIGIWEASENYFGVEPSELTLAQSSLLAGIPQSPSHYQLSDHYTEAKQRQKLVLNAMVRDQKITQAEADEAYAEDVNLQ</sequence>
<feature type="transmembrane region" description="Helical" evidence="11">
    <location>
        <begin position="7"/>
        <end position="27"/>
    </location>
</feature>
<evidence type="ECO:0000256" key="8">
    <source>
        <dbReference type="ARBA" id="ARBA00023316"/>
    </source>
</evidence>
<keyword evidence="13" id="KW-0378">Hydrolase</keyword>
<keyword evidence="13" id="KW-0645">Protease</keyword>
<dbReference type="Gene3D" id="1.10.3810.10">
    <property type="entry name" value="Biosynthetic peptidoglycan transglycosylase-like"/>
    <property type="match status" value="1"/>
</dbReference>
<dbReference type="GO" id="GO:0008955">
    <property type="term" value="F:peptidoglycan glycosyltransferase activity"/>
    <property type="evidence" value="ECO:0007669"/>
    <property type="project" value="UniProtKB-EC"/>
</dbReference>
<dbReference type="Pfam" id="PF00912">
    <property type="entry name" value="Transgly"/>
    <property type="match status" value="1"/>
</dbReference>
<evidence type="ECO:0000256" key="1">
    <source>
        <dbReference type="ARBA" id="ARBA00004236"/>
    </source>
</evidence>
<accession>A0A7W8FX13</accession>